<dbReference type="GO" id="GO:0006805">
    <property type="term" value="P:xenobiotic metabolic process"/>
    <property type="evidence" value="ECO:0007669"/>
    <property type="project" value="TreeGrafter"/>
</dbReference>
<name>A0AAN9B4B5_9CAEN</name>
<organism evidence="15 16">
    <name type="scientific">Littorina saxatilis</name>
    <dbReference type="NCBI Taxonomy" id="31220"/>
    <lineage>
        <taxon>Eukaryota</taxon>
        <taxon>Metazoa</taxon>
        <taxon>Spiralia</taxon>
        <taxon>Lophotrochozoa</taxon>
        <taxon>Mollusca</taxon>
        <taxon>Gastropoda</taxon>
        <taxon>Caenogastropoda</taxon>
        <taxon>Littorinimorpha</taxon>
        <taxon>Littorinoidea</taxon>
        <taxon>Littorinidae</taxon>
        <taxon>Littorina</taxon>
    </lineage>
</organism>
<gene>
    <name evidence="15" type="ORF">V1264_003250</name>
</gene>
<evidence type="ECO:0000256" key="13">
    <source>
        <dbReference type="PIRSR" id="PIRSR602401-1"/>
    </source>
</evidence>
<evidence type="ECO:0000313" key="16">
    <source>
        <dbReference type="Proteomes" id="UP001374579"/>
    </source>
</evidence>
<keyword evidence="6 13" id="KW-0479">Metal-binding</keyword>
<dbReference type="Gene3D" id="1.10.630.10">
    <property type="entry name" value="Cytochrome P450"/>
    <property type="match status" value="1"/>
</dbReference>
<dbReference type="InterPro" id="IPR050182">
    <property type="entry name" value="Cytochrome_P450_fam2"/>
</dbReference>
<dbReference type="GO" id="GO:0005506">
    <property type="term" value="F:iron ion binding"/>
    <property type="evidence" value="ECO:0007669"/>
    <property type="project" value="InterPro"/>
</dbReference>
<dbReference type="SUPFAM" id="SSF48264">
    <property type="entry name" value="Cytochrome P450"/>
    <property type="match status" value="1"/>
</dbReference>
<dbReference type="AlphaFoldDB" id="A0AAN9B4B5"/>
<keyword evidence="16" id="KW-1185">Reference proteome</keyword>
<dbReference type="InterPro" id="IPR001128">
    <property type="entry name" value="Cyt_P450"/>
</dbReference>
<keyword evidence="5 13" id="KW-0349">Heme</keyword>
<dbReference type="FunFam" id="1.10.630.10:FF:000238">
    <property type="entry name" value="Cytochrome P450 2A6"/>
    <property type="match status" value="1"/>
</dbReference>
<proteinExistence type="inferred from homology"/>
<dbReference type="PRINTS" id="PR00463">
    <property type="entry name" value="EP450I"/>
</dbReference>
<evidence type="ECO:0000256" key="9">
    <source>
        <dbReference type="ARBA" id="ARBA00023002"/>
    </source>
</evidence>
<evidence type="ECO:0000256" key="7">
    <source>
        <dbReference type="ARBA" id="ARBA00022824"/>
    </source>
</evidence>
<dbReference type="PRINTS" id="PR00385">
    <property type="entry name" value="P450"/>
</dbReference>
<evidence type="ECO:0000256" key="8">
    <source>
        <dbReference type="ARBA" id="ARBA00022848"/>
    </source>
</evidence>
<evidence type="ECO:0000256" key="11">
    <source>
        <dbReference type="ARBA" id="ARBA00023033"/>
    </source>
</evidence>
<dbReference type="GO" id="GO:0006082">
    <property type="term" value="P:organic acid metabolic process"/>
    <property type="evidence" value="ECO:0007669"/>
    <property type="project" value="TreeGrafter"/>
</dbReference>
<comment type="similarity">
    <text evidence="4 14">Belongs to the cytochrome P450 family.</text>
</comment>
<dbReference type="EMBL" id="JBAMIC010000012">
    <property type="protein sequence ID" value="KAK7099056.1"/>
    <property type="molecule type" value="Genomic_DNA"/>
</dbReference>
<keyword evidence="7" id="KW-0256">Endoplasmic reticulum</keyword>
<dbReference type="GO" id="GO:0020037">
    <property type="term" value="F:heme binding"/>
    <property type="evidence" value="ECO:0007669"/>
    <property type="project" value="InterPro"/>
</dbReference>
<evidence type="ECO:0000256" key="6">
    <source>
        <dbReference type="ARBA" id="ARBA00022723"/>
    </source>
</evidence>
<sequence>MTSCSSATKQGLPGGPAGIPVLGAALKWKGPETNLEWTKEYGPIYSVRIGPNQLVYLNTIELVEEYMEKKGAAFLGRPEGPAAIANGLLFGQGKKWRENRNAFMRAMWRASINEPYEAIINNEVDFLVSQFSDHLGSPLEIDTLLLPALSSRLVALLLGEPVPRDGEEMAVLLQQMRNLEEVDLTSKSTQMFLKVKKFRRPLEAVSGRTIPDMFKMSEAMQGLLRGWISRRRAALAKNGGQPNPNALLDQLLTSEEYANKSEEFDKELMQSVMDLFNGGVTSSLSALEFAFLYLMHHPEVQAKVKTEIDQVVAGGHGITWANREQFPYTQATLIEVLRLGSVTPSSLPHVTTEDVVIDEQYEIPQDVFVMASIYSMHRDSRFYKKPELFQPERHINAEGKVVRPRSYRPFGVGERLCVGYNLAEIELFLFMARLVSTFRFRAEDPTQPPPFDTQMRVVRRLLPFACVLEHWQNT</sequence>
<evidence type="ECO:0000256" key="2">
    <source>
        <dbReference type="ARBA" id="ARBA00004174"/>
    </source>
</evidence>
<evidence type="ECO:0000256" key="5">
    <source>
        <dbReference type="ARBA" id="ARBA00022617"/>
    </source>
</evidence>
<comment type="caution">
    <text evidence="15">The sequence shown here is derived from an EMBL/GenBank/DDBJ whole genome shotgun (WGS) entry which is preliminary data.</text>
</comment>
<comment type="subcellular location">
    <subcellularLocation>
        <location evidence="3">Endoplasmic reticulum membrane</location>
        <topology evidence="3">Peripheral membrane protein</topology>
    </subcellularLocation>
    <subcellularLocation>
        <location evidence="2">Microsome membrane</location>
        <topology evidence="2">Peripheral membrane protein</topology>
    </subcellularLocation>
</comment>
<reference evidence="15 16" key="1">
    <citation type="submission" date="2024-02" db="EMBL/GenBank/DDBJ databases">
        <title>Chromosome-scale genome assembly of the rough periwinkle Littorina saxatilis.</title>
        <authorList>
            <person name="De Jode A."/>
            <person name="Faria R."/>
            <person name="Formenti G."/>
            <person name="Sims Y."/>
            <person name="Smith T.P."/>
            <person name="Tracey A."/>
            <person name="Wood J.M.D."/>
            <person name="Zagrodzka Z.B."/>
            <person name="Johannesson K."/>
            <person name="Butlin R.K."/>
            <person name="Leder E.H."/>
        </authorList>
    </citation>
    <scope>NUCLEOTIDE SEQUENCE [LARGE SCALE GENOMIC DNA]</scope>
    <source>
        <strain evidence="15">Snail1</strain>
        <tissue evidence="15">Muscle</tissue>
    </source>
</reference>
<evidence type="ECO:0000256" key="12">
    <source>
        <dbReference type="ARBA" id="ARBA00023136"/>
    </source>
</evidence>
<evidence type="ECO:0000256" key="1">
    <source>
        <dbReference type="ARBA" id="ARBA00001971"/>
    </source>
</evidence>
<evidence type="ECO:0000256" key="10">
    <source>
        <dbReference type="ARBA" id="ARBA00023004"/>
    </source>
</evidence>
<dbReference type="Pfam" id="PF00067">
    <property type="entry name" value="p450"/>
    <property type="match status" value="1"/>
</dbReference>
<evidence type="ECO:0000256" key="14">
    <source>
        <dbReference type="RuleBase" id="RU000461"/>
    </source>
</evidence>
<dbReference type="PANTHER" id="PTHR24300:SF375">
    <property type="entry name" value="CYTOCHROME P450 FAMILY"/>
    <property type="match status" value="1"/>
</dbReference>
<keyword evidence="8" id="KW-0492">Microsome</keyword>
<evidence type="ECO:0000256" key="3">
    <source>
        <dbReference type="ARBA" id="ARBA00004406"/>
    </source>
</evidence>
<feature type="binding site" description="axial binding residue" evidence="13">
    <location>
        <position position="417"/>
    </location>
    <ligand>
        <name>heme</name>
        <dbReference type="ChEBI" id="CHEBI:30413"/>
    </ligand>
    <ligandPart>
        <name>Fe</name>
        <dbReference type="ChEBI" id="CHEBI:18248"/>
    </ligandPart>
</feature>
<keyword evidence="9 14" id="KW-0560">Oxidoreductase</keyword>
<keyword evidence="11 14" id="KW-0503">Monooxygenase</keyword>
<dbReference type="InterPro" id="IPR017972">
    <property type="entry name" value="Cyt_P450_CS"/>
</dbReference>
<dbReference type="GO" id="GO:0016712">
    <property type="term" value="F:oxidoreductase activity, acting on paired donors, with incorporation or reduction of molecular oxygen, reduced flavin or flavoprotein as one donor, and incorporation of one atom of oxygen"/>
    <property type="evidence" value="ECO:0007669"/>
    <property type="project" value="TreeGrafter"/>
</dbReference>
<dbReference type="Proteomes" id="UP001374579">
    <property type="component" value="Unassembled WGS sequence"/>
</dbReference>
<evidence type="ECO:0000256" key="4">
    <source>
        <dbReference type="ARBA" id="ARBA00010617"/>
    </source>
</evidence>
<dbReference type="InterPro" id="IPR002401">
    <property type="entry name" value="Cyt_P450_E_grp-I"/>
</dbReference>
<evidence type="ECO:0008006" key="17">
    <source>
        <dbReference type="Google" id="ProtNLM"/>
    </source>
</evidence>
<dbReference type="PANTHER" id="PTHR24300">
    <property type="entry name" value="CYTOCHROME P450 508A4-RELATED"/>
    <property type="match status" value="1"/>
</dbReference>
<protein>
    <recommendedName>
        <fullName evidence="17">Cytochrome P450</fullName>
    </recommendedName>
</protein>
<keyword evidence="10 13" id="KW-0408">Iron</keyword>
<dbReference type="GO" id="GO:0005789">
    <property type="term" value="C:endoplasmic reticulum membrane"/>
    <property type="evidence" value="ECO:0007669"/>
    <property type="project" value="UniProtKB-SubCell"/>
</dbReference>
<comment type="cofactor">
    <cofactor evidence="1 13">
        <name>heme</name>
        <dbReference type="ChEBI" id="CHEBI:30413"/>
    </cofactor>
</comment>
<evidence type="ECO:0000313" key="15">
    <source>
        <dbReference type="EMBL" id="KAK7099056.1"/>
    </source>
</evidence>
<keyword evidence="12" id="KW-0472">Membrane</keyword>
<dbReference type="PROSITE" id="PS00086">
    <property type="entry name" value="CYTOCHROME_P450"/>
    <property type="match status" value="1"/>
</dbReference>
<accession>A0AAN9B4B5</accession>
<dbReference type="InterPro" id="IPR036396">
    <property type="entry name" value="Cyt_P450_sf"/>
</dbReference>